<dbReference type="RefSeq" id="WP_011375238.1">
    <property type="nucleotide sequence ID" value="NC_007576.1"/>
</dbReference>
<dbReference type="Proteomes" id="UP000002707">
    <property type="component" value="Chromosome"/>
</dbReference>
<evidence type="ECO:0000313" key="3">
    <source>
        <dbReference type="Proteomes" id="UP000002707"/>
    </source>
</evidence>
<protein>
    <submittedName>
        <fullName evidence="2">Phosphotransferase system, enzyme IIC (N-terminal), authentic frameshift</fullName>
    </submittedName>
</protein>
<gene>
    <name evidence="2" type="ordered locus">LCA_1543</name>
</gene>
<accession>Q38VD3</accession>
<keyword evidence="3" id="KW-1185">Reference proteome</keyword>
<evidence type="ECO:0000256" key="1">
    <source>
        <dbReference type="SAM" id="Phobius"/>
    </source>
</evidence>
<organism evidence="2 3">
    <name type="scientific">Latilactobacillus sakei subsp. sakei (strain 23K)</name>
    <name type="common">Lactobacillus sakei subsp. sakei</name>
    <dbReference type="NCBI Taxonomy" id="314315"/>
    <lineage>
        <taxon>Bacteria</taxon>
        <taxon>Bacillati</taxon>
        <taxon>Bacillota</taxon>
        <taxon>Bacilli</taxon>
        <taxon>Lactobacillales</taxon>
        <taxon>Lactobacillaceae</taxon>
        <taxon>Latilactobacillus</taxon>
    </lineage>
</organism>
<dbReference type="KEGG" id="lsa:LCA_1543"/>
<sequence length="68" mass="7996">MKVIVQSKLLLFGQWITRVQTNHPLYQIIQRSLTLLFPFVLIGSLSQLIQLTLFNRQYFSLFNLVNEA</sequence>
<dbReference type="AlphaFoldDB" id="Q38VD3"/>
<dbReference type="HOGENOM" id="CLU_2788754_0_0_9"/>
<proteinExistence type="predicted"/>
<dbReference type="EMBL" id="CR936503">
    <property type="protein sequence ID" value="CAI55850.1"/>
    <property type="molecule type" value="Genomic_DNA"/>
</dbReference>
<name>Q38VD3_LATSS</name>
<keyword evidence="1" id="KW-1133">Transmembrane helix</keyword>
<keyword evidence="1" id="KW-0812">Transmembrane</keyword>
<keyword evidence="1" id="KW-0472">Membrane</keyword>
<reference evidence="3" key="1">
    <citation type="journal article" date="2005" name="Nat. Biotechnol.">
        <title>The complete genome sequence of the meat-borne lactic acid bacterium Lactobacillus sakei 23K.</title>
        <authorList>
            <person name="Chaillou S."/>
            <person name="Champomier-Verges M.-C."/>
            <person name="Cornet M."/>
            <person name="Crutz-Le Coq A.-M."/>
            <person name="Dudez A.-M."/>
            <person name="Martin V."/>
            <person name="Beaufils S."/>
            <person name="Darbon-Rongere E."/>
            <person name="Bossy R."/>
            <person name="Loux V."/>
            <person name="Zagorec M."/>
        </authorList>
    </citation>
    <scope>NUCLEOTIDE SEQUENCE [LARGE SCALE GENOMIC DNA]</scope>
    <source>
        <strain evidence="3">23K</strain>
    </source>
</reference>
<evidence type="ECO:0000313" key="2">
    <source>
        <dbReference type="EMBL" id="CAI55850.1"/>
    </source>
</evidence>
<feature type="transmembrane region" description="Helical" evidence="1">
    <location>
        <begin position="33"/>
        <end position="54"/>
    </location>
</feature>
<dbReference type="STRING" id="314315.LCA_1543"/>